<proteinExistence type="predicted"/>
<gene>
    <name evidence="3" type="ORF">METZ01_LOCUS343245</name>
</gene>
<reference evidence="3" key="1">
    <citation type="submission" date="2018-05" db="EMBL/GenBank/DDBJ databases">
        <authorList>
            <person name="Lanie J.A."/>
            <person name="Ng W.-L."/>
            <person name="Kazmierczak K.M."/>
            <person name="Andrzejewski T.M."/>
            <person name="Davidsen T.M."/>
            <person name="Wayne K.J."/>
            <person name="Tettelin H."/>
            <person name="Glass J.I."/>
            <person name="Rusch D."/>
            <person name="Podicherti R."/>
            <person name="Tsui H.-C.T."/>
            <person name="Winkler M.E."/>
        </authorList>
    </citation>
    <scope>NUCLEOTIDE SEQUENCE</scope>
</reference>
<feature type="domain" description="TauD/TfdA-like" evidence="2">
    <location>
        <begin position="12"/>
        <end position="228"/>
    </location>
</feature>
<feature type="non-terminal residue" evidence="3">
    <location>
        <position position="257"/>
    </location>
</feature>
<dbReference type="GO" id="GO:0016491">
    <property type="term" value="F:oxidoreductase activity"/>
    <property type="evidence" value="ECO:0007669"/>
    <property type="project" value="UniProtKB-KW"/>
</dbReference>
<protein>
    <recommendedName>
        <fullName evidence="2">TauD/TfdA-like domain-containing protein</fullName>
    </recommendedName>
</protein>
<keyword evidence="1" id="KW-0560">Oxidoreductase</keyword>
<dbReference type="InterPro" id="IPR042098">
    <property type="entry name" value="TauD-like_sf"/>
</dbReference>
<dbReference type="InterPro" id="IPR003819">
    <property type="entry name" value="TauD/TfdA-like"/>
</dbReference>
<sequence>MVVPTYLGLSLSELDPDNIAELIGKAGVVVIRDSGATPEEYAEWSLGLGYHLSPEIWCTDKEHSNLFWTVTNEMMDDRNQGLFGDYELDWHTNMTPVADAEEVIGLYAKTITYETETWFANSIPYFNQLPESEQERLRDLTVVLDPKRELGVIQAAWQPAFKKIYGQEVLDEINKNRNTREVFNAINMEPENKHKFAASRGIMNNHRLVVNHPIKGVEGLFFSPYEVHGFLKDGEPYYGSDSLYWKLWNDYVCNDRY</sequence>
<evidence type="ECO:0000259" key="2">
    <source>
        <dbReference type="Pfam" id="PF02668"/>
    </source>
</evidence>
<dbReference type="Gene3D" id="3.60.130.10">
    <property type="entry name" value="Clavaminate synthase-like"/>
    <property type="match status" value="1"/>
</dbReference>
<name>A0A382R1D4_9ZZZZ</name>
<evidence type="ECO:0000256" key="1">
    <source>
        <dbReference type="ARBA" id="ARBA00023002"/>
    </source>
</evidence>
<dbReference type="Pfam" id="PF02668">
    <property type="entry name" value="TauD"/>
    <property type="match status" value="1"/>
</dbReference>
<organism evidence="3">
    <name type="scientific">marine metagenome</name>
    <dbReference type="NCBI Taxonomy" id="408172"/>
    <lineage>
        <taxon>unclassified sequences</taxon>
        <taxon>metagenomes</taxon>
        <taxon>ecological metagenomes</taxon>
    </lineage>
</organism>
<dbReference type="AlphaFoldDB" id="A0A382R1D4"/>
<evidence type="ECO:0000313" key="3">
    <source>
        <dbReference type="EMBL" id="SVC90391.1"/>
    </source>
</evidence>
<accession>A0A382R1D4</accession>
<dbReference type="SUPFAM" id="SSF51197">
    <property type="entry name" value="Clavaminate synthase-like"/>
    <property type="match status" value="1"/>
</dbReference>
<dbReference type="EMBL" id="UINC01117748">
    <property type="protein sequence ID" value="SVC90391.1"/>
    <property type="molecule type" value="Genomic_DNA"/>
</dbReference>